<evidence type="ECO:0000256" key="1">
    <source>
        <dbReference type="SAM" id="MobiDB-lite"/>
    </source>
</evidence>
<evidence type="ECO:0000313" key="2">
    <source>
        <dbReference type="EMBL" id="OMP06251.1"/>
    </source>
</evidence>
<reference evidence="2 3" key="1">
    <citation type="submission" date="2013-09" db="EMBL/GenBank/DDBJ databases">
        <title>Corchorus capsularis genome sequencing.</title>
        <authorList>
            <person name="Alam M."/>
            <person name="Haque M.S."/>
            <person name="Islam M.S."/>
            <person name="Emdad E.M."/>
            <person name="Islam M.M."/>
            <person name="Ahmed B."/>
            <person name="Halim A."/>
            <person name="Hossen Q.M.M."/>
            <person name="Hossain M.Z."/>
            <person name="Ahmed R."/>
            <person name="Khan M.M."/>
            <person name="Islam R."/>
            <person name="Rashid M.M."/>
            <person name="Khan S.A."/>
            <person name="Rahman M.S."/>
            <person name="Alam M."/>
        </authorList>
    </citation>
    <scope>NUCLEOTIDE SEQUENCE [LARGE SCALE GENOMIC DNA]</scope>
    <source>
        <strain evidence="3">cv. CVL-1</strain>
        <tissue evidence="2">Whole seedling</tissue>
    </source>
</reference>
<dbReference type="Proteomes" id="UP000188268">
    <property type="component" value="Unassembled WGS sequence"/>
</dbReference>
<accession>A0A1R3KGP1</accession>
<dbReference type="Gramene" id="OMP06251">
    <property type="protein sequence ID" value="OMP06251"/>
    <property type="gene ID" value="CCACVL1_01654"/>
</dbReference>
<keyword evidence="3" id="KW-1185">Reference proteome</keyword>
<organism evidence="2 3">
    <name type="scientific">Corchorus capsularis</name>
    <name type="common">Jute</name>
    <dbReference type="NCBI Taxonomy" id="210143"/>
    <lineage>
        <taxon>Eukaryota</taxon>
        <taxon>Viridiplantae</taxon>
        <taxon>Streptophyta</taxon>
        <taxon>Embryophyta</taxon>
        <taxon>Tracheophyta</taxon>
        <taxon>Spermatophyta</taxon>
        <taxon>Magnoliopsida</taxon>
        <taxon>eudicotyledons</taxon>
        <taxon>Gunneridae</taxon>
        <taxon>Pentapetalae</taxon>
        <taxon>rosids</taxon>
        <taxon>malvids</taxon>
        <taxon>Malvales</taxon>
        <taxon>Malvaceae</taxon>
        <taxon>Grewioideae</taxon>
        <taxon>Apeibeae</taxon>
        <taxon>Corchorus</taxon>
    </lineage>
</organism>
<gene>
    <name evidence="2" type="ORF">CCACVL1_01654</name>
</gene>
<feature type="region of interest" description="Disordered" evidence="1">
    <location>
        <begin position="1"/>
        <end position="26"/>
    </location>
</feature>
<sequence>AKRFTKYYTNQRAGQPKTPLPSLTNDTHAIALNYKKTMERETSHVNTSPETHTSWL</sequence>
<proteinExistence type="predicted"/>
<dbReference type="EMBL" id="AWWV01004988">
    <property type="protein sequence ID" value="OMP06251.1"/>
    <property type="molecule type" value="Genomic_DNA"/>
</dbReference>
<dbReference type="AlphaFoldDB" id="A0A1R3KGP1"/>
<feature type="non-terminal residue" evidence="2">
    <location>
        <position position="1"/>
    </location>
</feature>
<name>A0A1R3KGP1_COCAP</name>
<comment type="caution">
    <text evidence="2">The sequence shown here is derived from an EMBL/GenBank/DDBJ whole genome shotgun (WGS) entry which is preliminary data.</text>
</comment>
<protein>
    <submittedName>
        <fullName evidence="2">Uncharacterized protein</fullName>
    </submittedName>
</protein>
<evidence type="ECO:0000313" key="3">
    <source>
        <dbReference type="Proteomes" id="UP000188268"/>
    </source>
</evidence>